<dbReference type="GO" id="GO:0006740">
    <property type="term" value="P:NADPH regeneration"/>
    <property type="evidence" value="ECO:0007669"/>
    <property type="project" value="TreeGrafter"/>
</dbReference>
<dbReference type="GO" id="GO:0000166">
    <property type="term" value="F:nucleotide binding"/>
    <property type="evidence" value="ECO:0007669"/>
    <property type="project" value="InterPro"/>
</dbReference>
<dbReference type="OrthoDB" id="64915at2759"/>
<protein>
    <submittedName>
        <fullName evidence="6">Uncharacterized protein LOC111101268</fullName>
    </submittedName>
</protein>
<evidence type="ECO:0000256" key="1">
    <source>
        <dbReference type="ARBA" id="ARBA00010928"/>
    </source>
</evidence>
<evidence type="ECO:0000313" key="6">
    <source>
        <dbReference type="RefSeq" id="XP_022289416.1"/>
    </source>
</evidence>
<name>A0A8B8AD67_CRAVI</name>
<evidence type="ECO:0000259" key="4">
    <source>
        <dbReference type="Pfam" id="PF22725"/>
    </source>
</evidence>
<evidence type="ECO:0000256" key="2">
    <source>
        <dbReference type="ARBA" id="ARBA00023002"/>
    </source>
</evidence>
<dbReference type="InterPro" id="IPR000683">
    <property type="entry name" value="Gfo/Idh/MocA-like_OxRdtase_N"/>
</dbReference>
<sequence>MLIRRLAKFSRETTSSSLLRRTSRAPCKNVQKSQSLWLSTVQEKPAQKRRLNVGVFGAGRIASSVHIPNILSDRRYNINWVIEEDEERAHKVKDQLYLQDTPFLKFKDRQSLLADKGLDAVFVFTPTATHAEIICDSLKQGKSVMVEKPTAETFSDIKTCYDTAENHGAVLLTSFQRRFDPAFASLKETAQSGSLGDLQLLRLTSRDNPKPSYEFLSTTDQEGCNLISDMAIHDIDMLVWLTSCATPKSVFVMTHIRDETLQKIGEPDAGVIAINFNDGMMATVDVFRECVYGYDIRTEVFGTKGMAIADNPRRSSFTVDFMEGSTSPPLHYSFPQRFEKAFEMSVSHFYSCLSGEAKPLVTKDECLLTAKIIEKAVESYKTGQVVNF</sequence>
<feature type="domain" description="GFO/IDH/MocA-like oxidoreductase" evidence="4">
    <location>
        <begin position="183"/>
        <end position="307"/>
    </location>
</feature>
<keyword evidence="2" id="KW-0560">Oxidoreductase</keyword>
<dbReference type="Proteomes" id="UP000694844">
    <property type="component" value="Chromosome 6"/>
</dbReference>
<feature type="domain" description="Gfo/Idh/MocA-like oxidoreductase N-terminal" evidence="3">
    <location>
        <begin position="51"/>
        <end position="172"/>
    </location>
</feature>
<dbReference type="Pfam" id="PF01408">
    <property type="entry name" value="GFO_IDH_MocA"/>
    <property type="match status" value="1"/>
</dbReference>
<dbReference type="InterPro" id="IPR055170">
    <property type="entry name" value="GFO_IDH_MocA-like_dom"/>
</dbReference>
<accession>A0A8B8AD67</accession>
<dbReference type="GO" id="GO:0005737">
    <property type="term" value="C:cytoplasm"/>
    <property type="evidence" value="ECO:0007669"/>
    <property type="project" value="TreeGrafter"/>
</dbReference>
<proteinExistence type="inferred from homology"/>
<reference evidence="6" key="1">
    <citation type="submission" date="2025-08" db="UniProtKB">
        <authorList>
            <consortium name="RefSeq"/>
        </authorList>
    </citation>
    <scope>IDENTIFICATION</scope>
    <source>
        <tissue evidence="6">Whole sample</tissue>
    </source>
</reference>
<comment type="similarity">
    <text evidence="1">Belongs to the Gfo/Idh/MocA family.</text>
</comment>
<dbReference type="SUPFAM" id="SSF51735">
    <property type="entry name" value="NAD(P)-binding Rossmann-fold domains"/>
    <property type="match status" value="1"/>
</dbReference>
<evidence type="ECO:0000259" key="3">
    <source>
        <dbReference type="Pfam" id="PF01408"/>
    </source>
</evidence>
<evidence type="ECO:0000313" key="5">
    <source>
        <dbReference type="Proteomes" id="UP000694844"/>
    </source>
</evidence>
<dbReference type="KEGG" id="cvn:111101268"/>
<dbReference type="InterPro" id="IPR036291">
    <property type="entry name" value="NAD(P)-bd_dom_sf"/>
</dbReference>
<dbReference type="AlphaFoldDB" id="A0A8B8AD67"/>
<gene>
    <name evidence="6" type="primary">LOC111101268</name>
</gene>
<organism evidence="5 6">
    <name type="scientific">Crassostrea virginica</name>
    <name type="common">Eastern oyster</name>
    <dbReference type="NCBI Taxonomy" id="6565"/>
    <lineage>
        <taxon>Eukaryota</taxon>
        <taxon>Metazoa</taxon>
        <taxon>Spiralia</taxon>
        <taxon>Lophotrochozoa</taxon>
        <taxon>Mollusca</taxon>
        <taxon>Bivalvia</taxon>
        <taxon>Autobranchia</taxon>
        <taxon>Pteriomorphia</taxon>
        <taxon>Ostreida</taxon>
        <taxon>Ostreoidea</taxon>
        <taxon>Ostreidae</taxon>
        <taxon>Crassostrea</taxon>
    </lineage>
</organism>
<dbReference type="SUPFAM" id="SSF55347">
    <property type="entry name" value="Glyceraldehyde-3-phosphate dehydrogenase-like, C-terminal domain"/>
    <property type="match status" value="1"/>
</dbReference>
<dbReference type="Gene3D" id="3.40.50.720">
    <property type="entry name" value="NAD(P)-binding Rossmann-like Domain"/>
    <property type="match status" value="1"/>
</dbReference>
<dbReference type="GO" id="GO:0016491">
    <property type="term" value="F:oxidoreductase activity"/>
    <property type="evidence" value="ECO:0007669"/>
    <property type="project" value="UniProtKB-KW"/>
</dbReference>
<dbReference type="RefSeq" id="XP_022289416.1">
    <property type="nucleotide sequence ID" value="XM_022433708.1"/>
</dbReference>
<dbReference type="PANTHER" id="PTHR42840:SF3">
    <property type="entry name" value="BINDING ROSSMANN FOLD OXIDOREDUCTASE, PUTATIVE (AFU_ORTHOLOGUE AFUA_2G10240)-RELATED"/>
    <property type="match status" value="1"/>
</dbReference>
<dbReference type="GeneID" id="111101268"/>
<dbReference type="PANTHER" id="PTHR42840">
    <property type="entry name" value="NAD(P)-BINDING ROSSMANN-FOLD SUPERFAMILY PROTEIN-RELATED"/>
    <property type="match status" value="1"/>
</dbReference>
<keyword evidence="5" id="KW-1185">Reference proteome</keyword>
<dbReference type="Pfam" id="PF22725">
    <property type="entry name" value="GFO_IDH_MocA_C3"/>
    <property type="match status" value="1"/>
</dbReference>
<dbReference type="Gene3D" id="3.30.360.10">
    <property type="entry name" value="Dihydrodipicolinate Reductase, domain 2"/>
    <property type="match status" value="1"/>
</dbReference>